<feature type="transmembrane region" description="Helical" evidence="1">
    <location>
        <begin position="25"/>
        <end position="44"/>
    </location>
</feature>
<feature type="transmembrane region" description="Helical" evidence="1">
    <location>
        <begin position="98"/>
        <end position="121"/>
    </location>
</feature>
<evidence type="ECO:0000256" key="1">
    <source>
        <dbReference type="SAM" id="Phobius"/>
    </source>
</evidence>
<evidence type="ECO:0000313" key="3">
    <source>
        <dbReference type="Proteomes" id="UP000034739"/>
    </source>
</evidence>
<keyword evidence="1" id="KW-0812">Transmembrane</keyword>
<keyword evidence="1" id="KW-0472">Membrane</keyword>
<comment type="caution">
    <text evidence="2">The sequence shown here is derived from an EMBL/GenBank/DDBJ whole genome shotgun (WGS) entry which is preliminary data.</text>
</comment>
<feature type="transmembrane region" description="Helical" evidence="1">
    <location>
        <begin position="64"/>
        <end position="86"/>
    </location>
</feature>
<protein>
    <recommendedName>
        <fullName evidence="4">DUF1648 domain-containing protein</fullName>
    </recommendedName>
</protein>
<gene>
    <name evidence="2" type="ORF">UY16_C0002G0028</name>
</gene>
<name>A0A0G1U3W6_9BACT</name>
<dbReference type="Proteomes" id="UP000034739">
    <property type="component" value="Unassembled WGS sequence"/>
</dbReference>
<dbReference type="EMBL" id="LCOY01000002">
    <property type="protein sequence ID" value="KKU88756.1"/>
    <property type="molecule type" value="Genomic_DNA"/>
</dbReference>
<sequence>MKAHTILSRFKHTHTHWITATSDKFALLFAFLSILTIVLRWRVLPPAVPLWYSHPWGEEQLAHPAWLFLLPISGIAWQAITLLVSATLLREHPLFSRVLFLSSFLVNFLLFLTLVNIVFVVT</sequence>
<organism evidence="2 3">
    <name type="scientific">Candidatus Gottesmanbacteria bacterium GW2011_GWA2_47_9</name>
    <dbReference type="NCBI Taxonomy" id="1618445"/>
    <lineage>
        <taxon>Bacteria</taxon>
        <taxon>Candidatus Gottesmaniibacteriota</taxon>
    </lineage>
</organism>
<evidence type="ECO:0008006" key="4">
    <source>
        <dbReference type="Google" id="ProtNLM"/>
    </source>
</evidence>
<keyword evidence="1" id="KW-1133">Transmembrane helix</keyword>
<evidence type="ECO:0000313" key="2">
    <source>
        <dbReference type="EMBL" id="KKU88756.1"/>
    </source>
</evidence>
<accession>A0A0G1U3W6</accession>
<dbReference type="AlphaFoldDB" id="A0A0G1U3W6"/>
<reference evidence="2 3" key="1">
    <citation type="journal article" date="2015" name="Nature">
        <title>rRNA introns, odd ribosomes, and small enigmatic genomes across a large radiation of phyla.</title>
        <authorList>
            <person name="Brown C.T."/>
            <person name="Hug L.A."/>
            <person name="Thomas B.C."/>
            <person name="Sharon I."/>
            <person name="Castelle C.J."/>
            <person name="Singh A."/>
            <person name="Wilkins M.J."/>
            <person name="Williams K.H."/>
            <person name="Banfield J.F."/>
        </authorList>
    </citation>
    <scope>NUCLEOTIDE SEQUENCE [LARGE SCALE GENOMIC DNA]</scope>
</reference>
<proteinExistence type="predicted"/>